<dbReference type="SUPFAM" id="SSF51735">
    <property type="entry name" value="NAD(P)-binding Rossmann-fold domains"/>
    <property type="match status" value="1"/>
</dbReference>
<proteinExistence type="predicted"/>
<evidence type="ECO:0000313" key="3">
    <source>
        <dbReference type="Proteomes" id="UP000246352"/>
    </source>
</evidence>
<protein>
    <submittedName>
        <fullName evidence="2">D-galactose 1-dehydrogenase/L-arabinose 1-dehydrogenase</fullName>
    </submittedName>
</protein>
<dbReference type="AlphaFoldDB" id="A0A317PV65"/>
<name>A0A317PV65_9HYPH</name>
<dbReference type="InterPro" id="IPR000683">
    <property type="entry name" value="Gfo/Idh/MocA-like_OxRdtase_N"/>
</dbReference>
<dbReference type="EMBL" id="QGTR01000001">
    <property type="protein sequence ID" value="PWW04156.1"/>
    <property type="molecule type" value="Genomic_DNA"/>
</dbReference>
<dbReference type="Gene3D" id="3.40.50.720">
    <property type="entry name" value="NAD(P)-binding Rossmann-like Domain"/>
    <property type="match status" value="1"/>
</dbReference>
<dbReference type="PANTHER" id="PTHR43818:SF7">
    <property type="entry name" value="DEHYDROGENASE"/>
    <property type="match status" value="1"/>
</dbReference>
<accession>A0A317PV65</accession>
<dbReference type="Pfam" id="PF01408">
    <property type="entry name" value="GFO_IDH_MocA"/>
    <property type="match status" value="1"/>
</dbReference>
<evidence type="ECO:0000313" key="2">
    <source>
        <dbReference type="EMBL" id="PWW04156.1"/>
    </source>
</evidence>
<dbReference type="InterPro" id="IPR050463">
    <property type="entry name" value="Gfo/Idh/MocA_oxidrdct_glycsds"/>
</dbReference>
<evidence type="ECO:0000259" key="1">
    <source>
        <dbReference type="Pfam" id="PF01408"/>
    </source>
</evidence>
<dbReference type="PANTHER" id="PTHR43818">
    <property type="entry name" value="BCDNA.GH03377"/>
    <property type="match status" value="1"/>
</dbReference>
<dbReference type="GO" id="GO:0000166">
    <property type="term" value="F:nucleotide binding"/>
    <property type="evidence" value="ECO:0007669"/>
    <property type="project" value="InterPro"/>
</dbReference>
<dbReference type="Proteomes" id="UP000246352">
    <property type="component" value="Unassembled WGS sequence"/>
</dbReference>
<sequence>MKATEPTRIAIVGVGKIARDQHMPSIEHNPNFTLCAAVSRHARVDGVEHYNALDAMLLKRPDITALALCTPPAVRFDMAMAALRAGRHVLLEKPPGATLTEVETLVGEARERGLTLYATWHSRHALGVEPARDWLAPRRIRSVRIVWKEDVRRWHPGQAWIWNAGNVGVFDPGINALSILTRIMPHPVHVASADLDFPSNCQTPIAARLEFADPFGATVTAEFDWRHEGHQTWDIAVETDAGSLLLSEGGSRLTIDGEPAVSGPDREYPAIYEHFAELLAAGRIDVDVSPLRHVADAFLVGRRHEVDAFHE</sequence>
<organism evidence="2 3">
    <name type="scientific">Hoeflea marina</name>
    <dbReference type="NCBI Taxonomy" id="274592"/>
    <lineage>
        <taxon>Bacteria</taxon>
        <taxon>Pseudomonadati</taxon>
        <taxon>Pseudomonadota</taxon>
        <taxon>Alphaproteobacteria</taxon>
        <taxon>Hyphomicrobiales</taxon>
        <taxon>Rhizobiaceae</taxon>
        <taxon>Hoeflea</taxon>
    </lineage>
</organism>
<keyword evidence="3" id="KW-1185">Reference proteome</keyword>
<comment type="caution">
    <text evidence="2">The sequence shown here is derived from an EMBL/GenBank/DDBJ whole genome shotgun (WGS) entry which is preliminary data.</text>
</comment>
<reference evidence="2 3" key="1">
    <citation type="submission" date="2018-05" db="EMBL/GenBank/DDBJ databases">
        <title>Genomic Encyclopedia of Type Strains, Phase IV (KMG-IV): sequencing the most valuable type-strain genomes for metagenomic binning, comparative biology and taxonomic classification.</title>
        <authorList>
            <person name="Goeker M."/>
        </authorList>
    </citation>
    <scope>NUCLEOTIDE SEQUENCE [LARGE SCALE GENOMIC DNA]</scope>
    <source>
        <strain evidence="2 3">DSM 16791</strain>
    </source>
</reference>
<feature type="domain" description="Gfo/Idh/MocA-like oxidoreductase N-terminal" evidence="1">
    <location>
        <begin position="8"/>
        <end position="117"/>
    </location>
</feature>
<dbReference type="Gene3D" id="3.30.360.10">
    <property type="entry name" value="Dihydrodipicolinate Reductase, domain 2"/>
    <property type="match status" value="1"/>
</dbReference>
<gene>
    <name evidence="2" type="ORF">DFR52_101847</name>
</gene>
<dbReference type="InterPro" id="IPR036291">
    <property type="entry name" value="NAD(P)-bd_dom_sf"/>
</dbReference>
<dbReference type="RefSeq" id="WP_280954177.1">
    <property type="nucleotide sequence ID" value="NZ_QGTR01000001.1"/>
</dbReference>